<keyword evidence="4" id="KW-1185">Reference proteome</keyword>
<organism evidence="3 4">
    <name type="scientific">Actinomadura graeca</name>
    <dbReference type="NCBI Taxonomy" id="2750812"/>
    <lineage>
        <taxon>Bacteria</taxon>
        <taxon>Bacillati</taxon>
        <taxon>Actinomycetota</taxon>
        <taxon>Actinomycetes</taxon>
        <taxon>Streptosporangiales</taxon>
        <taxon>Thermomonosporaceae</taxon>
        <taxon>Actinomadura</taxon>
    </lineage>
</organism>
<feature type="compositionally biased region" description="Polar residues" evidence="1">
    <location>
        <begin position="1"/>
        <end position="19"/>
    </location>
</feature>
<feature type="domain" description="DUF397" evidence="2">
    <location>
        <begin position="11"/>
        <end position="62"/>
    </location>
</feature>
<protein>
    <submittedName>
        <fullName evidence="3">DUF397 domain-containing protein</fullName>
    </submittedName>
</protein>
<sequence length="77" mass="8212">MRASQNSPKEAGWSKSSLSEGAGDCVEVTLVPGVALRDSKRPERPPLEFTASEWNAFLDGVKLGEFEISRLGGHPAG</sequence>
<dbReference type="EMBL" id="CP059572">
    <property type="protein sequence ID" value="QXJ22227.1"/>
    <property type="molecule type" value="Genomic_DNA"/>
</dbReference>
<reference evidence="3" key="1">
    <citation type="submission" date="2020-07" db="EMBL/GenBank/DDBJ databases">
        <authorList>
            <person name="Tarantini F.S."/>
            <person name="Hong K.W."/>
            <person name="Chan K.G."/>
        </authorList>
    </citation>
    <scope>NUCLEOTIDE SEQUENCE</scope>
    <source>
        <strain evidence="3">32-07</strain>
    </source>
</reference>
<gene>
    <name evidence="3" type="ORF">AGRA3207_003194</name>
</gene>
<feature type="region of interest" description="Disordered" evidence="1">
    <location>
        <begin position="1"/>
        <end position="21"/>
    </location>
</feature>
<evidence type="ECO:0000313" key="4">
    <source>
        <dbReference type="Proteomes" id="UP001049518"/>
    </source>
</evidence>
<dbReference type="Pfam" id="PF04149">
    <property type="entry name" value="DUF397"/>
    <property type="match status" value="1"/>
</dbReference>
<evidence type="ECO:0000256" key="1">
    <source>
        <dbReference type="SAM" id="MobiDB-lite"/>
    </source>
</evidence>
<accession>A0ABX8QXP8</accession>
<dbReference type="InterPro" id="IPR007278">
    <property type="entry name" value="DUF397"/>
</dbReference>
<dbReference type="Proteomes" id="UP001049518">
    <property type="component" value="Chromosome"/>
</dbReference>
<name>A0ABX8QXP8_9ACTN</name>
<proteinExistence type="predicted"/>
<dbReference type="RefSeq" id="WP_231335438.1">
    <property type="nucleotide sequence ID" value="NZ_CP059572.1"/>
</dbReference>
<evidence type="ECO:0000313" key="3">
    <source>
        <dbReference type="EMBL" id="QXJ22227.1"/>
    </source>
</evidence>
<evidence type="ECO:0000259" key="2">
    <source>
        <dbReference type="Pfam" id="PF04149"/>
    </source>
</evidence>